<evidence type="ECO:0000256" key="6">
    <source>
        <dbReference type="ARBA" id="ARBA00023136"/>
    </source>
</evidence>
<dbReference type="GO" id="GO:0016020">
    <property type="term" value="C:membrane"/>
    <property type="evidence" value="ECO:0007669"/>
    <property type="project" value="UniProtKB-SubCell"/>
</dbReference>
<feature type="transmembrane region" description="Helical" evidence="7">
    <location>
        <begin position="64"/>
        <end position="85"/>
    </location>
</feature>
<feature type="transmembrane region" description="Helical" evidence="7">
    <location>
        <begin position="193"/>
        <end position="210"/>
    </location>
</feature>
<comment type="caution">
    <text evidence="9">The sequence shown here is derived from an EMBL/GenBank/DDBJ whole genome shotgun (WGS) entry which is preliminary data.</text>
</comment>
<dbReference type="FunFam" id="1.20.1250.20:FF:000134">
    <property type="entry name" value="MFS sugar transporter protein"/>
    <property type="match status" value="1"/>
</dbReference>
<keyword evidence="3" id="KW-0813">Transport</keyword>
<evidence type="ECO:0000313" key="9">
    <source>
        <dbReference type="EMBL" id="KAI1609444.1"/>
    </source>
</evidence>
<dbReference type="GO" id="GO:0005351">
    <property type="term" value="F:carbohydrate:proton symporter activity"/>
    <property type="evidence" value="ECO:0007669"/>
    <property type="project" value="TreeGrafter"/>
</dbReference>
<comment type="subcellular location">
    <subcellularLocation>
        <location evidence="1">Membrane</location>
        <topology evidence="1">Multi-pass membrane protein</topology>
    </subcellularLocation>
</comment>
<dbReference type="InterPro" id="IPR020846">
    <property type="entry name" value="MFS_dom"/>
</dbReference>
<evidence type="ECO:0000259" key="8">
    <source>
        <dbReference type="PROSITE" id="PS50850"/>
    </source>
</evidence>
<evidence type="ECO:0000256" key="3">
    <source>
        <dbReference type="ARBA" id="ARBA00022448"/>
    </source>
</evidence>
<dbReference type="SUPFAM" id="SSF103473">
    <property type="entry name" value="MFS general substrate transporter"/>
    <property type="match status" value="1"/>
</dbReference>
<organism evidence="9 10">
    <name type="scientific">Exophiala viscosa</name>
    <dbReference type="NCBI Taxonomy" id="2486360"/>
    <lineage>
        <taxon>Eukaryota</taxon>
        <taxon>Fungi</taxon>
        <taxon>Dikarya</taxon>
        <taxon>Ascomycota</taxon>
        <taxon>Pezizomycotina</taxon>
        <taxon>Eurotiomycetes</taxon>
        <taxon>Chaetothyriomycetidae</taxon>
        <taxon>Chaetothyriales</taxon>
        <taxon>Herpotrichiellaceae</taxon>
        <taxon>Exophiala</taxon>
    </lineage>
</organism>
<keyword evidence="4 7" id="KW-0812">Transmembrane</keyword>
<dbReference type="InterPro" id="IPR005828">
    <property type="entry name" value="MFS_sugar_transport-like"/>
</dbReference>
<evidence type="ECO:0000256" key="7">
    <source>
        <dbReference type="SAM" id="Phobius"/>
    </source>
</evidence>
<dbReference type="PANTHER" id="PTHR48022:SF11">
    <property type="entry name" value="MONOSACCHARIDE TRANSPORTER (HXT8), PUTATIVE (AFU_ORTHOLOGUE AFUA_2G08120)-RELATED"/>
    <property type="match status" value="1"/>
</dbReference>
<dbReference type="Proteomes" id="UP001203852">
    <property type="component" value="Unassembled WGS sequence"/>
</dbReference>
<keyword evidence="5 7" id="KW-1133">Transmembrane helix</keyword>
<reference evidence="9" key="1">
    <citation type="journal article" date="2022" name="bioRxiv">
        <title>Deciphering the potential niche of two novel black yeast fungi from a biological soil crust based on their genomes, phenotypes, and melanin regulation.</title>
        <authorList>
            <consortium name="DOE Joint Genome Institute"/>
            <person name="Carr E.C."/>
            <person name="Barton Q."/>
            <person name="Grambo S."/>
            <person name="Sullivan M."/>
            <person name="Renfro C.M."/>
            <person name="Kuo A."/>
            <person name="Pangilinan J."/>
            <person name="Lipzen A."/>
            <person name="Keymanesh K."/>
            <person name="Savage E."/>
            <person name="Barry K."/>
            <person name="Grigoriev I.V."/>
            <person name="Riekhof W.R."/>
            <person name="Harris S.S."/>
        </authorList>
    </citation>
    <scope>NUCLEOTIDE SEQUENCE</scope>
    <source>
        <strain evidence="9">JF 03-4F</strain>
    </source>
</reference>
<keyword evidence="6 7" id="KW-0472">Membrane</keyword>
<dbReference type="PANTHER" id="PTHR48022">
    <property type="entry name" value="PLASTIDIC GLUCOSE TRANSPORTER 4"/>
    <property type="match status" value="1"/>
</dbReference>
<comment type="similarity">
    <text evidence="2">Belongs to the major facilitator superfamily. Sugar transporter (TC 2.A.1.1) family.</text>
</comment>
<dbReference type="InterPro" id="IPR036259">
    <property type="entry name" value="MFS_trans_sf"/>
</dbReference>
<dbReference type="Pfam" id="PF00083">
    <property type="entry name" value="Sugar_tr"/>
    <property type="match status" value="1"/>
</dbReference>
<dbReference type="AlphaFoldDB" id="A0AAN6IBA6"/>
<dbReference type="EMBL" id="MU404360">
    <property type="protein sequence ID" value="KAI1609444.1"/>
    <property type="molecule type" value="Genomic_DNA"/>
</dbReference>
<feature type="transmembrane region" description="Helical" evidence="7">
    <location>
        <begin position="444"/>
        <end position="463"/>
    </location>
</feature>
<accession>A0AAN6IBA6</accession>
<feature type="transmembrane region" description="Helical" evidence="7">
    <location>
        <begin position="317"/>
        <end position="337"/>
    </location>
</feature>
<feature type="transmembrane region" description="Helical" evidence="7">
    <location>
        <begin position="349"/>
        <end position="369"/>
    </location>
</feature>
<name>A0AAN6IBA6_9EURO</name>
<evidence type="ECO:0000313" key="10">
    <source>
        <dbReference type="Proteomes" id="UP001203852"/>
    </source>
</evidence>
<evidence type="ECO:0000256" key="2">
    <source>
        <dbReference type="ARBA" id="ARBA00010992"/>
    </source>
</evidence>
<feature type="transmembrane region" description="Helical" evidence="7">
    <location>
        <begin position="156"/>
        <end position="181"/>
    </location>
</feature>
<feature type="transmembrane region" description="Helical" evidence="7">
    <location>
        <begin position="123"/>
        <end position="144"/>
    </location>
</feature>
<dbReference type="PROSITE" id="PS50850">
    <property type="entry name" value="MFS"/>
    <property type="match status" value="1"/>
</dbReference>
<feature type="domain" description="Major facilitator superfamily (MFS) profile" evidence="8">
    <location>
        <begin position="25"/>
        <end position="467"/>
    </location>
</feature>
<gene>
    <name evidence="9" type="ORF">EDD36DRAFT_453785</name>
</gene>
<feature type="transmembrane region" description="Helical" evidence="7">
    <location>
        <begin position="97"/>
        <end position="117"/>
    </location>
</feature>
<keyword evidence="10" id="KW-1185">Reference proteome</keyword>
<dbReference type="Gene3D" id="1.20.1250.20">
    <property type="entry name" value="MFS general substrate transporter like domains"/>
    <property type="match status" value="1"/>
</dbReference>
<evidence type="ECO:0000256" key="5">
    <source>
        <dbReference type="ARBA" id="ARBA00022989"/>
    </source>
</evidence>
<feature type="transmembrane region" description="Helical" evidence="7">
    <location>
        <begin position="21"/>
        <end position="44"/>
    </location>
</feature>
<protein>
    <submittedName>
        <fullName evidence="9">MFS transporter</fullName>
    </submittedName>
</protein>
<evidence type="ECO:0000256" key="1">
    <source>
        <dbReference type="ARBA" id="ARBA00004141"/>
    </source>
</evidence>
<evidence type="ECO:0000256" key="4">
    <source>
        <dbReference type="ARBA" id="ARBA00022692"/>
    </source>
</evidence>
<sequence length="520" mass="57388">MGFFASNKGQQTAPAQKLNAYNIIILLLLAPGSIAYGYSAAIIATTLGQPSFIEYFSLATRPNATSLIGATSGLFFAGGTIGPLLLPVITDRWGRKWGIAISYVLNVIAAAFMAGSTNMGEFIFFRFIAGASAFMILGAIPLYMNEIVPSRMRGGLVELHAVFFILGFVIASWIGFGFSFWTSGGLKAWRVPLAIQAFFSLTGLTCLVFIPESPRWLVMNDRHDEAQNILHKLHGSEDQATDTYARAEFYQIQKQIRVDKTLGNSWMHLLKKPSYRKRVLMGCGLTFFIQSSGDLVINNYSPLLYKDLGYGVTKQLLYPSAWLTFTLGISVIAMPLIDRFPRNKMTAVGLWGTMSTLIVEAALVASFVPSTNENALRAAVAMLFVFQIFDTACLNGPEWAYLGELFPTHIRSKGYCAAMSILALSNVVYTQVAPTAFANIGWKYYLVFIILTFIGGCVVWIYYPDTRGKPLEEIAALFGDADEVAVYQEEIEVNQTELTIVDHHEDKGTVEMHEDALKAV</sequence>
<proteinExistence type="inferred from homology"/>
<dbReference type="InterPro" id="IPR050360">
    <property type="entry name" value="MFS_Sugar_Transporters"/>
</dbReference>